<organism evidence="1 2">
    <name type="scientific">Plasmodium ovale curtisi</name>
    <dbReference type="NCBI Taxonomy" id="864141"/>
    <lineage>
        <taxon>Eukaryota</taxon>
        <taxon>Sar</taxon>
        <taxon>Alveolata</taxon>
        <taxon>Apicomplexa</taxon>
        <taxon>Aconoidasida</taxon>
        <taxon>Haemosporida</taxon>
        <taxon>Plasmodiidae</taxon>
        <taxon>Plasmodium</taxon>
        <taxon>Plasmodium (Plasmodium)</taxon>
    </lineage>
</organism>
<evidence type="ECO:0000313" key="2">
    <source>
        <dbReference type="Proteomes" id="UP000078560"/>
    </source>
</evidence>
<evidence type="ECO:0000313" key="1">
    <source>
        <dbReference type="EMBL" id="SBS95020.1"/>
    </source>
</evidence>
<protein>
    <submittedName>
        <fullName evidence="1">PIR Superfamily Protein</fullName>
    </submittedName>
</protein>
<dbReference type="EMBL" id="FLQU01001928">
    <property type="protein sequence ID" value="SBS95020.1"/>
    <property type="molecule type" value="Genomic_DNA"/>
</dbReference>
<accession>A0A1A8WQ56</accession>
<name>A0A1A8WQ56_PLAOA</name>
<dbReference type="AlphaFoldDB" id="A0A1A8WQ56"/>
<proteinExistence type="predicted"/>
<dbReference type="Pfam" id="PF05795">
    <property type="entry name" value="Plasmodium_Vir"/>
    <property type="match status" value="1"/>
</dbReference>
<sequence>MFGVDPEQPCKKICKKFLRYLEKYNVWNIRNSEYDFCMLMNYWIYDKLTDTLGTENTSVIDVAFGNLQYIWNYPMGNEKNTNPYKKCKDNFNILTKADWEKRKELYAYYSDYSTIKPMIKFYKSKFKDFYKYIEGKQELFKYFRYICYPDSTECPNFYIKCKDYNAESVLHTLSCHIHMISTKNCLATQAHSEQGLLCGPRPYCSDLSRHGAASSGLEMTHENSDIGTKVDKSVLGIAPIALTTSALHKFTPIGPWIRKIA</sequence>
<reference evidence="2" key="1">
    <citation type="submission" date="2016-05" db="EMBL/GenBank/DDBJ databases">
        <authorList>
            <person name="Naeem Raeece"/>
        </authorList>
    </citation>
    <scope>NUCLEOTIDE SEQUENCE [LARGE SCALE GENOMIC DNA]</scope>
</reference>
<dbReference type="Proteomes" id="UP000078560">
    <property type="component" value="Unassembled WGS sequence"/>
</dbReference>
<dbReference type="InterPro" id="IPR008780">
    <property type="entry name" value="Plasmodium_Vir"/>
</dbReference>
<gene>
    <name evidence="1" type="ORF">POVCU2_0092490</name>
</gene>